<dbReference type="GO" id="GO:0034069">
    <property type="term" value="F:aminoglycoside N-acetyltransferase activity"/>
    <property type="evidence" value="ECO:0007669"/>
    <property type="project" value="TreeGrafter"/>
</dbReference>
<dbReference type="InterPro" id="IPR000182">
    <property type="entry name" value="GNAT_dom"/>
</dbReference>
<dbReference type="InterPro" id="IPR036527">
    <property type="entry name" value="SCP2_sterol-bd_dom_sf"/>
</dbReference>
<dbReference type="PANTHER" id="PTHR37817:SF1">
    <property type="entry name" value="N-ACETYLTRANSFERASE EIS"/>
    <property type="match status" value="1"/>
</dbReference>
<dbReference type="InterPro" id="IPR016181">
    <property type="entry name" value="Acyl_CoA_acyltransferase"/>
</dbReference>
<gene>
    <name evidence="7" type="ORF">TL10_26590</name>
</gene>
<dbReference type="Pfam" id="PF17668">
    <property type="entry name" value="Acetyltransf_17"/>
    <property type="match status" value="1"/>
</dbReference>
<dbReference type="SUPFAM" id="SSF55729">
    <property type="entry name" value="Acyl-CoA N-acyltransferases (Nat)"/>
    <property type="match status" value="1"/>
</dbReference>
<keyword evidence="8" id="KW-1185">Reference proteome</keyword>
<evidence type="ECO:0000256" key="5">
    <source>
        <dbReference type="HAMAP-Rule" id="MF_01812"/>
    </source>
</evidence>
<dbReference type="Pfam" id="PF13530">
    <property type="entry name" value="SCP2_2"/>
    <property type="match status" value="1"/>
</dbReference>
<organism evidence="7 8">
    <name type="scientific">Mycolicibacterium llatzerense</name>
    <dbReference type="NCBI Taxonomy" id="280871"/>
    <lineage>
        <taxon>Bacteria</taxon>
        <taxon>Bacillati</taxon>
        <taxon>Actinomycetota</taxon>
        <taxon>Actinomycetes</taxon>
        <taxon>Mycobacteriales</taxon>
        <taxon>Mycobacteriaceae</taxon>
        <taxon>Mycolicibacterium</taxon>
    </lineage>
</organism>
<dbReference type="EMBL" id="JXST01000055">
    <property type="protein sequence ID" value="KIU14028.1"/>
    <property type="molecule type" value="Genomic_DNA"/>
</dbReference>
<proteinExistence type="inferred from homology"/>
<feature type="active site" description="Proton acceptor; via carboxylate" evidence="5">
    <location>
        <position position="413"/>
    </location>
</feature>
<evidence type="ECO:0000313" key="8">
    <source>
        <dbReference type="Proteomes" id="UP000032221"/>
    </source>
</evidence>
<reference evidence="7 8" key="1">
    <citation type="submission" date="2015-01" db="EMBL/GenBank/DDBJ databases">
        <title>Genome sequence of Mycobacterium llatzerense and Mycobacterium immunogenum recovered from brain abscess.</title>
        <authorList>
            <person name="Greninger A.L."/>
            <person name="Langelier C."/>
            <person name="Cunningham G."/>
            <person name="Chiu C.Y."/>
            <person name="Miller S."/>
        </authorList>
    </citation>
    <scope>NUCLEOTIDE SEQUENCE [LARGE SCALE GENOMIC DNA]</scope>
    <source>
        <strain evidence="7 8">CLUC14</strain>
    </source>
</reference>
<feature type="active site" description="Proton donor" evidence="5">
    <location>
        <position position="125"/>
    </location>
</feature>
<evidence type="ECO:0000256" key="1">
    <source>
        <dbReference type="ARBA" id="ARBA00009213"/>
    </source>
</evidence>
<dbReference type="GO" id="GO:0030649">
    <property type="term" value="P:aminoglycoside antibiotic catabolic process"/>
    <property type="evidence" value="ECO:0007669"/>
    <property type="project" value="TreeGrafter"/>
</dbReference>
<name>A0A0D1IXE5_9MYCO</name>
<comment type="caution">
    <text evidence="7">The sequence shown here is derived from an EMBL/GenBank/DDBJ whole genome shotgun (WGS) entry which is preliminary data.</text>
</comment>
<dbReference type="OrthoDB" id="8399956at2"/>
<dbReference type="STRING" id="280871.TL10_26590"/>
<evidence type="ECO:0000313" key="7">
    <source>
        <dbReference type="EMBL" id="KIU14028.1"/>
    </source>
</evidence>
<dbReference type="InterPro" id="IPR022902">
    <property type="entry name" value="NAcTrfase_Eis"/>
</dbReference>
<feature type="binding site" evidence="5">
    <location>
        <begin position="83"/>
        <end position="85"/>
    </location>
    <ligand>
        <name>acetyl-CoA</name>
        <dbReference type="ChEBI" id="CHEBI:57288"/>
    </ligand>
</feature>
<dbReference type="InterPro" id="IPR051554">
    <property type="entry name" value="Acetyltransferase_Eis"/>
</dbReference>
<dbReference type="Gene3D" id="3.40.630.30">
    <property type="match status" value="2"/>
</dbReference>
<dbReference type="Proteomes" id="UP000032221">
    <property type="component" value="Unassembled WGS sequence"/>
</dbReference>
<dbReference type="HAMAP" id="MF_01812">
    <property type="entry name" value="Eis"/>
    <property type="match status" value="1"/>
</dbReference>
<dbReference type="RefSeq" id="WP_043988018.1">
    <property type="nucleotide sequence ID" value="NZ_JXST01000055.1"/>
</dbReference>
<feature type="binding site" evidence="5">
    <location>
        <begin position="91"/>
        <end position="96"/>
    </location>
    <ligand>
        <name>acetyl-CoA</name>
        <dbReference type="ChEBI" id="CHEBI:57288"/>
    </ligand>
</feature>
<evidence type="ECO:0000259" key="6">
    <source>
        <dbReference type="PROSITE" id="PS51186"/>
    </source>
</evidence>
<dbReference type="PROSITE" id="PS51186">
    <property type="entry name" value="GNAT"/>
    <property type="match status" value="1"/>
</dbReference>
<dbReference type="InterPro" id="IPR041380">
    <property type="entry name" value="Acetyltransf_17"/>
</dbReference>
<feature type="binding site" evidence="5">
    <location>
        <begin position="120"/>
        <end position="121"/>
    </location>
    <ligand>
        <name>acetyl-CoA</name>
        <dbReference type="ChEBI" id="CHEBI:57288"/>
    </ligand>
</feature>
<dbReference type="AlphaFoldDB" id="A0A0D1IXE5"/>
<dbReference type="SUPFAM" id="SSF55718">
    <property type="entry name" value="SCP-like"/>
    <property type="match status" value="1"/>
</dbReference>
<dbReference type="InterPro" id="IPR025559">
    <property type="entry name" value="Eis_dom"/>
</dbReference>
<dbReference type="NCBIfam" id="NF002367">
    <property type="entry name" value="PRK01346.1-4"/>
    <property type="match status" value="1"/>
</dbReference>
<protein>
    <recommendedName>
        <fullName evidence="6">N-acetyltransferase domain-containing protein</fullName>
    </recommendedName>
</protein>
<dbReference type="PATRIC" id="fig|280871.6.peg.5516"/>
<comment type="similarity">
    <text evidence="1 5">Belongs to the acetyltransferase Eis family.</text>
</comment>
<accession>A0A0D1IXE5</accession>
<keyword evidence="4 5" id="KW-0012">Acyltransferase</keyword>
<dbReference type="Gene3D" id="3.30.1050.10">
    <property type="entry name" value="SCP2 sterol-binding domain"/>
    <property type="match status" value="1"/>
</dbReference>
<evidence type="ECO:0000256" key="2">
    <source>
        <dbReference type="ARBA" id="ARBA00022488"/>
    </source>
</evidence>
<evidence type="ECO:0000256" key="4">
    <source>
        <dbReference type="ARBA" id="ARBA00023315"/>
    </source>
</evidence>
<keyword evidence="2" id="KW-1036">Host cytoplasmic vesicle</keyword>
<sequence>MTDLTLRAVSDSDDFDAFMAASYGVFLQDPRQDEIDLMRAFTEYDRMFGFHDGSRWVSTAGDFGKQVVLPGGGTAAVAAVTAVTVSPSHRRRGLLTAMMRHQLDDIRSRGTEALAMLFASEASIYGRFGYGMAVPIAELSGKVRELGFRPDVQFGDGSVTHVDAETLMASAPEIHQRAMMQRPGVMERPRPWWDNWIHDSEERRKEASKIRFLLHREADGTASGFAIYRPKNSWTDRGQPNGELQVQEVLATNHRAYARIWRYLLDMDLVRTFACDGAAVDEPLRSLVADQRALACEARDGVYVRLVDARRALTLRSYAAPVDVVLDITDEFCPWNAGRWHLRGGPDGAECESTTAPADIAVSVRDLGACYLGGVSLQALANAGFVEEFTPGSVHRTAVAFGWPVAPGVPDDF</sequence>
<evidence type="ECO:0000256" key="3">
    <source>
        <dbReference type="ARBA" id="ARBA00022679"/>
    </source>
</evidence>
<dbReference type="Pfam" id="PF13527">
    <property type="entry name" value="Acetyltransf_9"/>
    <property type="match status" value="1"/>
</dbReference>
<dbReference type="PANTHER" id="PTHR37817">
    <property type="entry name" value="N-ACETYLTRANSFERASE EIS"/>
    <property type="match status" value="1"/>
</dbReference>
<comment type="subunit">
    <text evidence="5">Homohexamer; trimer of dimers.</text>
</comment>
<keyword evidence="3 5" id="KW-0808">Transferase</keyword>
<feature type="domain" description="N-acetyltransferase" evidence="6">
    <location>
        <begin position="4"/>
        <end position="169"/>
    </location>
</feature>